<evidence type="ECO:0000256" key="1">
    <source>
        <dbReference type="SAM" id="Coils"/>
    </source>
</evidence>
<comment type="caution">
    <text evidence="2">The sequence shown here is derived from an EMBL/GenBank/DDBJ whole genome shotgun (WGS) entry which is preliminary data.</text>
</comment>
<dbReference type="STRING" id="48256.CLHUN_06890"/>
<evidence type="ECO:0000313" key="2">
    <source>
        <dbReference type="EMBL" id="OPX45751.1"/>
    </source>
</evidence>
<accession>A0A1V4SR42</accession>
<dbReference type="Proteomes" id="UP000191554">
    <property type="component" value="Unassembled WGS sequence"/>
</dbReference>
<keyword evidence="1" id="KW-0175">Coiled coil</keyword>
<dbReference type="InterPro" id="IPR036890">
    <property type="entry name" value="HATPase_C_sf"/>
</dbReference>
<organism evidence="2 3">
    <name type="scientific">Ruminiclostridium hungatei</name>
    <name type="common">Clostridium hungatei</name>
    <dbReference type="NCBI Taxonomy" id="48256"/>
    <lineage>
        <taxon>Bacteria</taxon>
        <taxon>Bacillati</taxon>
        <taxon>Bacillota</taxon>
        <taxon>Clostridia</taxon>
        <taxon>Eubacteriales</taxon>
        <taxon>Oscillospiraceae</taxon>
        <taxon>Ruminiclostridium</taxon>
    </lineage>
</organism>
<dbReference type="SUPFAM" id="SSF55874">
    <property type="entry name" value="ATPase domain of HSP90 chaperone/DNA topoisomerase II/histidine kinase"/>
    <property type="match status" value="1"/>
</dbReference>
<evidence type="ECO:0000313" key="3">
    <source>
        <dbReference type="Proteomes" id="UP000191554"/>
    </source>
</evidence>
<protein>
    <submittedName>
        <fullName evidence="2">Chaperone protein HtpG</fullName>
    </submittedName>
</protein>
<dbReference type="Gene3D" id="3.30.565.10">
    <property type="entry name" value="Histidine kinase-like ATPase, C-terminal domain"/>
    <property type="match status" value="1"/>
</dbReference>
<reference evidence="2 3" key="1">
    <citation type="submission" date="2017-03" db="EMBL/GenBank/DDBJ databases">
        <title>Genome sequence of Clostridium hungatei DSM 14427.</title>
        <authorList>
            <person name="Poehlein A."/>
            <person name="Daniel R."/>
        </authorList>
    </citation>
    <scope>NUCLEOTIDE SEQUENCE [LARGE SCALE GENOMIC DNA]</scope>
    <source>
        <strain evidence="2 3">DSM 14427</strain>
    </source>
</reference>
<dbReference type="Pfam" id="PF13589">
    <property type="entry name" value="HATPase_c_3"/>
    <property type="match status" value="1"/>
</dbReference>
<keyword evidence="3" id="KW-1185">Reference proteome</keyword>
<dbReference type="EMBL" id="MZGX01000003">
    <property type="protein sequence ID" value="OPX45751.1"/>
    <property type="molecule type" value="Genomic_DNA"/>
</dbReference>
<dbReference type="AlphaFoldDB" id="A0A1V4SR42"/>
<feature type="coiled-coil region" evidence="1">
    <location>
        <begin position="382"/>
        <end position="441"/>
    </location>
</feature>
<proteinExistence type="predicted"/>
<gene>
    <name evidence="2" type="primary">htpG_2</name>
    <name evidence="2" type="ORF">CLHUN_06890</name>
</gene>
<dbReference type="OrthoDB" id="7452186at2"/>
<name>A0A1V4SR42_RUMHU</name>
<sequence length="530" mass="60049">MGEPVAGKFLLEILTKGMYSNPMHVYREYIQNASDSIDKAVKAGVLEHYNAEIHIYIEPKDNQVIIKDNGLGISCKIAETKLLSVGDSDKDGIVERGFRGIGRLGGLAYADKVQFITSAPGESTKTIMTCDCIRMRQLLQKSNKETSSIMETFTAISEFDFFNEQTNAHYFEVRMFGVPTESGLLEENSVIRYLAETAPVDFDGQAFSQARKIKEFFEGKGYPIPCYKIYRGSRKIPVYKLYSRSMSTGLQARTKETDYVRDVEFIYQNASDGKPLYIGWLAITDFSGSIADEVLQGIRFRKGNILIGNNATFAKFFLTTEREGQNANKMFAGEIHILHEALLPNSQRDDFEPNEIYNELRSILGEWARTINKNYRRGTSEANSALKKLAEINEEQNQLEVQVNSGAITSDAKREKIAEDLERIAHRRQTEENKVRKALEQGIFDSERKSTIEKTLSQTETATKKISVLSTKIINADYATKKDLPTSYSRDERNLYQRIIAVIDDFFASDPETAVKLRKTIKSELSVKKK</sequence>
<dbReference type="RefSeq" id="WP_080063146.1">
    <property type="nucleotide sequence ID" value="NZ_MZGX01000003.1"/>
</dbReference>